<gene>
    <name evidence="3" type="ORF">FXN63_23510</name>
</gene>
<dbReference type="InterPro" id="IPR006076">
    <property type="entry name" value="FAD-dep_OxRdtase"/>
</dbReference>
<evidence type="ECO:0000313" key="4">
    <source>
        <dbReference type="Proteomes" id="UP000325161"/>
    </source>
</evidence>
<feature type="domain" description="FAD dependent oxidoreductase" evidence="2">
    <location>
        <begin position="32"/>
        <end position="387"/>
    </location>
</feature>
<accession>A0A5C0B1L7</accession>
<dbReference type="Proteomes" id="UP000325161">
    <property type="component" value="Chromosome"/>
</dbReference>
<dbReference type="KEGG" id="pacr:FXN63_23510"/>
<evidence type="ECO:0000256" key="1">
    <source>
        <dbReference type="ARBA" id="ARBA00023002"/>
    </source>
</evidence>
<name>A0A5C0B1L7_9BURK</name>
<protein>
    <submittedName>
        <fullName evidence="3">FAD-binding oxidoreductase</fullName>
    </submittedName>
</protein>
<dbReference type="OrthoDB" id="9342835at2"/>
<dbReference type="RefSeq" id="WP_148817943.1">
    <property type="nucleotide sequence ID" value="NZ_CP043046.1"/>
</dbReference>
<dbReference type="AlphaFoldDB" id="A0A5C0B1L7"/>
<dbReference type="InterPro" id="IPR036188">
    <property type="entry name" value="FAD/NAD-bd_sf"/>
</dbReference>
<organism evidence="3 4">
    <name type="scientific">Pigmentiphaga aceris</name>
    <dbReference type="NCBI Taxonomy" id="1940612"/>
    <lineage>
        <taxon>Bacteria</taxon>
        <taxon>Pseudomonadati</taxon>
        <taxon>Pseudomonadota</taxon>
        <taxon>Betaproteobacteria</taxon>
        <taxon>Burkholderiales</taxon>
        <taxon>Alcaligenaceae</taxon>
        <taxon>Pigmentiphaga</taxon>
    </lineage>
</organism>
<evidence type="ECO:0000259" key="2">
    <source>
        <dbReference type="Pfam" id="PF01266"/>
    </source>
</evidence>
<dbReference type="SUPFAM" id="SSF51905">
    <property type="entry name" value="FAD/NAD(P)-binding domain"/>
    <property type="match status" value="1"/>
</dbReference>
<dbReference type="PANTHER" id="PTHR13847:SF281">
    <property type="entry name" value="FAD DEPENDENT OXIDOREDUCTASE DOMAIN-CONTAINING PROTEIN"/>
    <property type="match status" value="1"/>
</dbReference>
<dbReference type="GO" id="GO:0016491">
    <property type="term" value="F:oxidoreductase activity"/>
    <property type="evidence" value="ECO:0007669"/>
    <property type="project" value="UniProtKB-KW"/>
</dbReference>
<dbReference type="EMBL" id="CP043046">
    <property type="protein sequence ID" value="QEI08472.1"/>
    <property type="molecule type" value="Genomic_DNA"/>
</dbReference>
<reference evidence="3 4" key="1">
    <citation type="submission" date="2019-08" db="EMBL/GenBank/DDBJ databases">
        <title>Amphibian skin-associated Pigmentiphaga: genome sequence and occurrence across geography and hosts.</title>
        <authorList>
            <person name="Bletz M.C."/>
            <person name="Bunk B."/>
            <person name="Sproeer C."/>
            <person name="Biwer P."/>
            <person name="Reiter S."/>
            <person name="Rabemananjara F.C.E."/>
            <person name="Schulz S."/>
            <person name="Overmann J."/>
            <person name="Vences M."/>
        </authorList>
    </citation>
    <scope>NUCLEOTIDE SEQUENCE [LARGE SCALE GENOMIC DNA]</scope>
    <source>
        <strain evidence="3 4">Mada1488</strain>
    </source>
</reference>
<keyword evidence="1" id="KW-0560">Oxidoreductase</keyword>
<evidence type="ECO:0000313" key="3">
    <source>
        <dbReference type="EMBL" id="QEI08472.1"/>
    </source>
</evidence>
<dbReference type="Pfam" id="PF01266">
    <property type="entry name" value="DAO"/>
    <property type="match status" value="1"/>
</dbReference>
<dbReference type="PANTHER" id="PTHR13847">
    <property type="entry name" value="SARCOSINE DEHYDROGENASE-RELATED"/>
    <property type="match status" value="1"/>
</dbReference>
<dbReference type="Gene3D" id="3.50.50.60">
    <property type="entry name" value="FAD/NAD(P)-binding domain"/>
    <property type="match status" value="1"/>
</dbReference>
<proteinExistence type="predicted"/>
<dbReference type="Gene3D" id="3.30.9.10">
    <property type="entry name" value="D-Amino Acid Oxidase, subunit A, domain 2"/>
    <property type="match status" value="1"/>
</dbReference>
<keyword evidence="4" id="KW-1185">Reference proteome</keyword>
<dbReference type="GO" id="GO:0005737">
    <property type="term" value="C:cytoplasm"/>
    <property type="evidence" value="ECO:0007669"/>
    <property type="project" value="TreeGrafter"/>
</dbReference>
<sequence>MTAPLPEISSLWMDTAARAPRFPAQAGTTQCDVAIIGGGYTGLSTAHHLTQAGLAPVVLEASRIGWGASGRNGGVVSAKFRISSADIAGTYDLAMARRMAQIANESVELIGELVDTCNIPDAGFMMSGNLKCAHNAVSMDKLRAEQQWLATNMGDTGLRIQSAAEVAEETGSRDFVGGLLNPHGGLIHPLNFVRGLAESVSRAGVPVFEQSPVRAMRRDGERMLLETPSGTVSAKQVVIATNAYSDLTPATVQVQRTLVPFRSALIATEPLTTPAFAKLLATNRSYTETRRMMRWFRRAGDRILFGGRGAFGKADSAAATDALRRKMVAIFPELASVQVTHRWSGLVGMTLDSVPHVGRLDPYVSYAVGYNGAGVAMSTLMGRYLARIVQGETPELGLLWAPHLKKLPFYPVREPAVRMVAGWYQFLDAIGR</sequence>